<dbReference type="SUPFAM" id="SSF51735">
    <property type="entry name" value="NAD(P)-binding Rossmann-fold domains"/>
    <property type="match status" value="1"/>
</dbReference>
<name>A0ABP1EDC3_9APHY</name>
<evidence type="ECO:0000313" key="3">
    <source>
        <dbReference type="Proteomes" id="UP001497453"/>
    </source>
</evidence>
<dbReference type="Gene3D" id="3.40.50.720">
    <property type="entry name" value="NAD(P)-binding Rossmann-like Domain"/>
    <property type="match status" value="1"/>
</dbReference>
<dbReference type="PANTHER" id="PTHR45348">
    <property type="entry name" value="HYPOTHETICAL OXIDOREDUCTASE (EUROFUNG)"/>
    <property type="match status" value="1"/>
</dbReference>
<dbReference type="CDD" id="cd08249">
    <property type="entry name" value="enoyl_reductase_like"/>
    <property type="match status" value="1"/>
</dbReference>
<dbReference type="SUPFAM" id="SSF50129">
    <property type="entry name" value="GroES-like"/>
    <property type="match status" value="1"/>
</dbReference>
<dbReference type="SMART" id="SM00829">
    <property type="entry name" value="PKS_ER"/>
    <property type="match status" value="1"/>
</dbReference>
<accession>A0ABP1EDC3</accession>
<dbReference type="Pfam" id="PF00107">
    <property type="entry name" value="ADH_zinc_N"/>
    <property type="match status" value="1"/>
</dbReference>
<proteinExistence type="predicted"/>
<organism evidence="2 3">
    <name type="scientific">Somion occarium</name>
    <dbReference type="NCBI Taxonomy" id="3059160"/>
    <lineage>
        <taxon>Eukaryota</taxon>
        <taxon>Fungi</taxon>
        <taxon>Dikarya</taxon>
        <taxon>Basidiomycota</taxon>
        <taxon>Agaricomycotina</taxon>
        <taxon>Agaricomycetes</taxon>
        <taxon>Polyporales</taxon>
        <taxon>Cerrenaceae</taxon>
        <taxon>Somion</taxon>
    </lineage>
</organism>
<dbReference type="InterPro" id="IPR036291">
    <property type="entry name" value="NAD(P)-bd_dom_sf"/>
</dbReference>
<reference evidence="3" key="1">
    <citation type="submission" date="2024-04" db="EMBL/GenBank/DDBJ databases">
        <authorList>
            <person name="Shaw F."/>
            <person name="Minotto A."/>
        </authorList>
    </citation>
    <scope>NUCLEOTIDE SEQUENCE [LARGE SCALE GENOMIC DNA]</scope>
</reference>
<dbReference type="InterPro" id="IPR013149">
    <property type="entry name" value="ADH-like_C"/>
</dbReference>
<dbReference type="InterPro" id="IPR020843">
    <property type="entry name" value="ER"/>
</dbReference>
<protein>
    <recommendedName>
        <fullName evidence="1">Enoyl reductase (ER) domain-containing protein</fullName>
    </recommendedName>
</protein>
<dbReference type="EMBL" id="OZ037952">
    <property type="protein sequence ID" value="CAL1717207.1"/>
    <property type="molecule type" value="Genomic_DNA"/>
</dbReference>
<dbReference type="Gene3D" id="3.90.180.10">
    <property type="entry name" value="Medium-chain alcohol dehydrogenases, catalytic domain"/>
    <property type="match status" value="1"/>
</dbReference>
<evidence type="ECO:0000259" key="1">
    <source>
        <dbReference type="SMART" id="SM00829"/>
    </source>
</evidence>
<dbReference type="InterPro" id="IPR013154">
    <property type="entry name" value="ADH-like_N"/>
</dbReference>
<dbReference type="InterPro" id="IPR047122">
    <property type="entry name" value="Trans-enoyl_RdTase-like"/>
</dbReference>
<dbReference type="Pfam" id="PF08240">
    <property type="entry name" value="ADH_N"/>
    <property type="match status" value="1"/>
</dbReference>
<feature type="domain" description="Enoyl reductase (ER)" evidence="1">
    <location>
        <begin position="17"/>
        <end position="337"/>
    </location>
</feature>
<sequence>MSIPTEQKALFLKEKQGDYTIGPYVVDQPGPGEVLVRVESTALNPVDWKIQATGYFVNQYPAILGSDAAGVVVALGEGVTKFAVGDKIFHQGFFTNRLGTFKQYTVIPAEIAAKIPDNLTIDQAATIPLGIATGAIGLYAHGWERGGAELTPPWQTGGSGKYTGQPIVIFGGSSSVGQYTIQLARLSGFSPIITTVSPHNNDLVKALGATHTIDRRLSPSEIVAEVKKITTAPLQVVYDAISLGPTQEAAYEIVAPGGTLILVLPSLIPKEKATPDKKVITTYGTVHAPEHKALGVSLYQNLTQLFASGDIKPNPVEILPDGLASIPEGLERMKKDLDASICAAKNPQTSRNGQYNH</sequence>
<dbReference type="Proteomes" id="UP001497453">
    <property type="component" value="Chromosome 9"/>
</dbReference>
<keyword evidence="3" id="KW-1185">Reference proteome</keyword>
<evidence type="ECO:0000313" key="2">
    <source>
        <dbReference type="EMBL" id="CAL1717207.1"/>
    </source>
</evidence>
<dbReference type="PANTHER" id="PTHR45348:SF2">
    <property type="entry name" value="ZINC-TYPE ALCOHOL DEHYDROGENASE-LIKE PROTEIN C2E1P3.01"/>
    <property type="match status" value="1"/>
</dbReference>
<gene>
    <name evidence="2" type="ORF">GFSPODELE1_LOCUS11101</name>
</gene>
<dbReference type="InterPro" id="IPR011032">
    <property type="entry name" value="GroES-like_sf"/>
</dbReference>